<dbReference type="Proteomes" id="UP000032142">
    <property type="component" value="Unassembled WGS sequence"/>
</dbReference>
<reference evidence="3" key="1">
    <citation type="submission" date="2014-09" db="EMBL/GenBank/DDBJ databases">
        <authorList>
            <person name="Mudge J."/>
            <person name="Ramaraj T."/>
            <person name="Lindquist I.E."/>
            <person name="Bharti A.K."/>
            <person name="Sundararajan A."/>
            <person name="Cameron C.T."/>
            <person name="Woodward J.E."/>
            <person name="May G.D."/>
            <person name="Brubaker C."/>
            <person name="Broadhvest J."/>
            <person name="Wilkins T.A."/>
        </authorList>
    </citation>
    <scope>NUCLEOTIDE SEQUENCE</scope>
    <source>
        <strain evidence="3">cv. AKA8401</strain>
    </source>
</reference>
<protein>
    <submittedName>
        <fullName evidence="2">Bifunctional lycopene cyclase/phytoene synthase</fullName>
    </submittedName>
</protein>
<evidence type="ECO:0000313" key="3">
    <source>
        <dbReference type="Proteomes" id="UP000032142"/>
    </source>
</evidence>
<dbReference type="EMBL" id="KN412713">
    <property type="protein sequence ID" value="KHG19299.1"/>
    <property type="molecule type" value="Genomic_DNA"/>
</dbReference>
<dbReference type="AlphaFoldDB" id="A0A0B0P5D2"/>
<accession>A0A0B0P5D2</accession>
<gene>
    <name evidence="2" type="ORF">F383_06632</name>
</gene>
<keyword evidence="3" id="KW-1185">Reference proteome</keyword>
<organism evidence="2 3">
    <name type="scientific">Gossypium arboreum</name>
    <name type="common">Tree cotton</name>
    <name type="synonym">Gossypium nanking</name>
    <dbReference type="NCBI Taxonomy" id="29729"/>
    <lineage>
        <taxon>Eukaryota</taxon>
        <taxon>Viridiplantae</taxon>
        <taxon>Streptophyta</taxon>
        <taxon>Embryophyta</taxon>
        <taxon>Tracheophyta</taxon>
        <taxon>Spermatophyta</taxon>
        <taxon>Magnoliopsida</taxon>
        <taxon>eudicotyledons</taxon>
        <taxon>Gunneridae</taxon>
        <taxon>Pentapetalae</taxon>
        <taxon>rosids</taxon>
        <taxon>malvids</taxon>
        <taxon>Malvales</taxon>
        <taxon>Malvaceae</taxon>
        <taxon>Malvoideae</taxon>
        <taxon>Gossypium</taxon>
    </lineage>
</organism>
<proteinExistence type="predicted"/>
<evidence type="ECO:0000256" key="1">
    <source>
        <dbReference type="SAM" id="Phobius"/>
    </source>
</evidence>
<keyword evidence="1" id="KW-1133">Transmembrane helix</keyword>
<feature type="transmembrane region" description="Helical" evidence="1">
    <location>
        <begin position="12"/>
        <end position="29"/>
    </location>
</feature>
<keyword evidence="1" id="KW-0472">Membrane</keyword>
<evidence type="ECO:0000313" key="2">
    <source>
        <dbReference type="EMBL" id="KHG19299.1"/>
    </source>
</evidence>
<sequence>MKHFQNLLDEMLERFTCLFGLHFFFPTFFHSTLICNFCTVEQFCKCCLFFLYLKSCFWEFYQRPKQISLKWTNNCLPIFFSTHFLCWLTIKCNCANQTVPS</sequence>
<name>A0A0B0P5D2_GOSAR</name>
<keyword evidence="1" id="KW-0812">Transmembrane</keyword>